<gene>
    <name evidence="1" type="ORF">ARMSODRAFT_958523</name>
</gene>
<sequence>MGQYWYIINTDTHEHLGCWGKLGEFFSTPDDYGALLEESWVGCRIMCIGDNSEDSPPDVLTLEELDEIKTLPGMDMICAGWS</sequence>
<protein>
    <submittedName>
        <fullName evidence="1">Uncharacterized protein</fullName>
    </submittedName>
</protein>
<organism evidence="1 2">
    <name type="scientific">Armillaria solidipes</name>
    <dbReference type="NCBI Taxonomy" id="1076256"/>
    <lineage>
        <taxon>Eukaryota</taxon>
        <taxon>Fungi</taxon>
        <taxon>Dikarya</taxon>
        <taxon>Basidiomycota</taxon>
        <taxon>Agaricomycotina</taxon>
        <taxon>Agaricomycetes</taxon>
        <taxon>Agaricomycetidae</taxon>
        <taxon>Agaricales</taxon>
        <taxon>Marasmiineae</taxon>
        <taxon>Physalacriaceae</taxon>
        <taxon>Armillaria</taxon>
    </lineage>
</organism>
<dbReference type="AlphaFoldDB" id="A0A2H3BY52"/>
<name>A0A2H3BY52_9AGAR</name>
<dbReference type="Proteomes" id="UP000218334">
    <property type="component" value="Unassembled WGS sequence"/>
</dbReference>
<accession>A0A2H3BY52</accession>
<proteinExistence type="predicted"/>
<reference evidence="2" key="1">
    <citation type="journal article" date="2017" name="Nat. Ecol. Evol.">
        <title>Genome expansion and lineage-specific genetic innovations in the forest pathogenic fungi Armillaria.</title>
        <authorList>
            <person name="Sipos G."/>
            <person name="Prasanna A.N."/>
            <person name="Walter M.C."/>
            <person name="O'Connor E."/>
            <person name="Balint B."/>
            <person name="Krizsan K."/>
            <person name="Kiss B."/>
            <person name="Hess J."/>
            <person name="Varga T."/>
            <person name="Slot J."/>
            <person name="Riley R."/>
            <person name="Boka B."/>
            <person name="Rigling D."/>
            <person name="Barry K."/>
            <person name="Lee J."/>
            <person name="Mihaltcheva S."/>
            <person name="LaButti K."/>
            <person name="Lipzen A."/>
            <person name="Waldron R."/>
            <person name="Moloney N.M."/>
            <person name="Sperisen C."/>
            <person name="Kredics L."/>
            <person name="Vagvoelgyi C."/>
            <person name="Patrignani A."/>
            <person name="Fitzpatrick D."/>
            <person name="Nagy I."/>
            <person name="Doyle S."/>
            <person name="Anderson J.B."/>
            <person name="Grigoriev I.V."/>
            <person name="Gueldener U."/>
            <person name="Muensterkoetter M."/>
            <person name="Nagy L.G."/>
        </authorList>
    </citation>
    <scope>NUCLEOTIDE SEQUENCE [LARGE SCALE GENOMIC DNA]</scope>
    <source>
        <strain evidence="2">28-4</strain>
    </source>
</reference>
<evidence type="ECO:0000313" key="1">
    <source>
        <dbReference type="EMBL" id="PBK67976.1"/>
    </source>
</evidence>
<evidence type="ECO:0000313" key="2">
    <source>
        <dbReference type="Proteomes" id="UP000218334"/>
    </source>
</evidence>
<keyword evidence="2" id="KW-1185">Reference proteome</keyword>
<dbReference type="EMBL" id="KZ293434">
    <property type="protein sequence ID" value="PBK67976.1"/>
    <property type="molecule type" value="Genomic_DNA"/>
</dbReference>